<dbReference type="GeneID" id="112680875"/>
<dbReference type="SUPFAM" id="SSF47459">
    <property type="entry name" value="HLH, helix-loop-helix DNA-binding domain"/>
    <property type="match status" value="1"/>
</dbReference>
<sequence>MGGKKEASKNRVYEKERRDRLNVSFEELRTVLPPSDSNASLGKADVINHAVDFIRILQNEKLKMTNIHRKELIRLQNKISHLCTRIKHLISVLKESKIGIPKEKMIKKTCLKIGSKSKRKKESNVQNNNVKKLKKKSKLAPKTRPISLTTKPENITVLTSTKPTFILPSGHLIKIDTSPIIPQPQIIFDIPKILLLPDYKSSEVLIAPKKNDATVTTSVNKRPIPSLATYNRLLKETNFLKDKVEIANDTKLKRKSENKNESNKAQIVEKSINEKEIEENKKHNCTEPVKLNDNKNTTSHTIEAIVKNINQDKNEKSIDREENITSEIICDDSKNELKSAETENVRNNDKITIDVPACLSVTQTTSTVVNSLTILTEESQRKSMETAKNIMSCFDDIRLPIPNTDFSTDLFSSLQGPVGGHHADSMSPTEAFLLSFPLVSTSKNTNILNETEQTELHSATPTTILQIGNLESPATELFQKNINDCEKDQNKDKMKDQFGYNDKPYYNDGYVDISKKNDQMYGYKEIKKIKAIPPPQPTASTFYKTTYNDISSYYKTTQSNSDLWRYTSYNSFDKNLNKNIKKTDKSTSTVSANNVPYVPYDLNTGNATTYIDSENYHEVWPHKPKQKKKQNEKSVPVNWMTDKSCQNSFAKKDDYSYQKKNNFDMSFDLQSEPKQTYSWSPSKNIPLLPHLDTNMPSTLPTLVGDLALNIHTGSNTPFDQRVYECNKKSDNIIPVTSSEQNMFNYKSRTVNSNFLSVSQLVEQPKSNDKRKGKNCAKDYCCVYQNQKTDKDYYQNQTKQYYPEINTFEQDQSWVRSKYSHDSSRSTNHSAESLIRHQQKNGSIIKSSSKNQNIINKQTTCYRTGQKSSYNNNENFGNYYNQHNSNYLYDNRNEVDRQPSGYQIPTHFYNPVTTTKHNIANYIPLPTTFSMTGSSYNKPVQHFTQNTNNYYNSSSNVNTLTNFNLSTIFPEMIDKEPNITPLDVPSKNSEFDVMNNYGTNLHSSY</sequence>
<dbReference type="Proteomes" id="UP000694846">
    <property type="component" value="Unplaced"/>
</dbReference>
<dbReference type="OrthoDB" id="60033at2759"/>
<feature type="region of interest" description="Disordered" evidence="1">
    <location>
        <begin position="115"/>
        <end position="137"/>
    </location>
</feature>
<dbReference type="Gene3D" id="4.10.280.10">
    <property type="entry name" value="Helix-loop-helix DNA-binding domain"/>
    <property type="match status" value="1"/>
</dbReference>
<evidence type="ECO:0000259" key="2">
    <source>
        <dbReference type="PROSITE" id="PS50888"/>
    </source>
</evidence>
<dbReference type="Pfam" id="PF00010">
    <property type="entry name" value="HLH"/>
    <property type="match status" value="1"/>
</dbReference>
<keyword evidence="3" id="KW-1185">Reference proteome</keyword>
<name>A0A8B8F7T3_9HEMI</name>
<dbReference type="CDD" id="cd00083">
    <property type="entry name" value="bHLH_SF"/>
    <property type="match status" value="1"/>
</dbReference>
<evidence type="ECO:0000313" key="4">
    <source>
        <dbReference type="RefSeq" id="XP_025406884.1"/>
    </source>
</evidence>
<protein>
    <submittedName>
        <fullName evidence="4">GATA zinc finger domain-containing protein 14-like</fullName>
    </submittedName>
</protein>
<evidence type="ECO:0000256" key="1">
    <source>
        <dbReference type="SAM" id="MobiDB-lite"/>
    </source>
</evidence>
<dbReference type="SMART" id="SM00353">
    <property type="entry name" value="HLH"/>
    <property type="match status" value="1"/>
</dbReference>
<dbReference type="RefSeq" id="XP_025406884.1">
    <property type="nucleotide sequence ID" value="XM_025551099.1"/>
</dbReference>
<feature type="region of interest" description="Disordered" evidence="1">
    <location>
        <begin position="818"/>
        <end position="849"/>
    </location>
</feature>
<reference evidence="4" key="1">
    <citation type="submission" date="2025-08" db="UniProtKB">
        <authorList>
            <consortium name="RefSeq"/>
        </authorList>
    </citation>
    <scope>IDENTIFICATION</scope>
    <source>
        <tissue evidence="4">Whole body</tissue>
    </source>
</reference>
<dbReference type="InterPro" id="IPR011598">
    <property type="entry name" value="bHLH_dom"/>
</dbReference>
<dbReference type="PROSITE" id="PS50888">
    <property type="entry name" value="BHLH"/>
    <property type="match status" value="1"/>
</dbReference>
<evidence type="ECO:0000313" key="3">
    <source>
        <dbReference type="Proteomes" id="UP000694846"/>
    </source>
</evidence>
<dbReference type="AlphaFoldDB" id="A0A8B8F7T3"/>
<feature type="domain" description="BHLH" evidence="2">
    <location>
        <begin position="5"/>
        <end position="57"/>
    </location>
</feature>
<organism evidence="3 4">
    <name type="scientific">Sipha flava</name>
    <name type="common">yellow sugarcane aphid</name>
    <dbReference type="NCBI Taxonomy" id="143950"/>
    <lineage>
        <taxon>Eukaryota</taxon>
        <taxon>Metazoa</taxon>
        <taxon>Ecdysozoa</taxon>
        <taxon>Arthropoda</taxon>
        <taxon>Hexapoda</taxon>
        <taxon>Insecta</taxon>
        <taxon>Pterygota</taxon>
        <taxon>Neoptera</taxon>
        <taxon>Paraneoptera</taxon>
        <taxon>Hemiptera</taxon>
        <taxon>Sternorrhyncha</taxon>
        <taxon>Aphidomorpha</taxon>
        <taxon>Aphidoidea</taxon>
        <taxon>Aphididae</taxon>
        <taxon>Sipha</taxon>
    </lineage>
</organism>
<dbReference type="GO" id="GO:0046983">
    <property type="term" value="F:protein dimerization activity"/>
    <property type="evidence" value="ECO:0007669"/>
    <property type="project" value="InterPro"/>
</dbReference>
<gene>
    <name evidence="4" type="primary">LOC112680875</name>
</gene>
<proteinExistence type="predicted"/>
<accession>A0A8B8F7T3</accession>
<dbReference type="InterPro" id="IPR036638">
    <property type="entry name" value="HLH_DNA-bd_sf"/>
</dbReference>
<feature type="compositionally biased region" description="Low complexity" evidence="1">
    <location>
        <begin position="839"/>
        <end position="849"/>
    </location>
</feature>